<dbReference type="GeneID" id="36410499"/>
<sequence length="72" mass="8088">MYETHQPQGGTLKGESYVSLTCNDWCEPVNVITYVSRKESLSVQQVAVHPTQKKLSRFSQRTGDESIKALSD</sequence>
<organism evidence="2 3">
    <name type="scientific">Plasmopara halstedii</name>
    <name type="common">Downy mildew of sunflower</name>
    <dbReference type="NCBI Taxonomy" id="4781"/>
    <lineage>
        <taxon>Eukaryota</taxon>
        <taxon>Sar</taxon>
        <taxon>Stramenopiles</taxon>
        <taxon>Oomycota</taxon>
        <taxon>Peronosporomycetes</taxon>
        <taxon>Peronosporales</taxon>
        <taxon>Peronosporaceae</taxon>
        <taxon>Plasmopara</taxon>
    </lineage>
</organism>
<feature type="compositionally biased region" description="Basic and acidic residues" evidence="1">
    <location>
        <begin position="62"/>
        <end position="72"/>
    </location>
</feature>
<evidence type="ECO:0000313" key="2">
    <source>
        <dbReference type="EMBL" id="CEG40827.1"/>
    </source>
</evidence>
<keyword evidence="3" id="KW-1185">Reference proteome</keyword>
<evidence type="ECO:0000256" key="1">
    <source>
        <dbReference type="SAM" id="MobiDB-lite"/>
    </source>
</evidence>
<dbReference type="RefSeq" id="XP_024577196.1">
    <property type="nucleotide sequence ID" value="XM_024726528.2"/>
</dbReference>
<accession>A0A0N7L592</accession>
<reference evidence="3" key="1">
    <citation type="submission" date="2014-09" db="EMBL/GenBank/DDBJ databases">
        <authorList>
            <person name="Sharma Rahul"/>
            <person name="Thines Marco"/>
        </authorList>
    </citation>
    <scope>NUCLEOTIDE SEQUENCE [LARGE SCALE GENOMIC DNA]</scope>
</reference>
<evidence type="ECO:0000313" key="3">
    <source>
        <dbReference type="Proteomes" id="UP000054928"/>
    </source>
</evidence>
<feature type="region of interest" description="Disordered" evidence="1">
    <location>
        <begin position="53"/>
        <end position="72"/>
    </location>
</feature>
<name>A0A0N7L592_PLAHL</name>
<dbReference type="AlphaFoldDB" id="A0A0N7L592"/>
<dbReference type="EMBL" id="CCYD01000523">
    <property type="protein sequence ID" value="CEG40827.1"/>
    <property type="molecule type" value="Genomic_DNA"/>
</dbReference>
<dbReference type="Proteomes" id="UP000054928">
    <property type="component" value="Unassembled WGS sequence"/>
</dbReference>
<proteinExistence type="predicted"/>
<protein>
    <submittedName>
        <fullName evidence="2">Uncharacterized protein</fullName>
    </submittedName>
</protein>